<evidence type="ECO:0000313" key="2">
    <source>
        <dbReference type="Proteomes" id="UP000199308"/>
    </source>
</evidence>
<keyword evidence="2" id="KW-1185">Reference proteome</keyword>
<dbReference type="AlphaFoldDB" id="A0A1I0H443"/>
<protein>
    <submittedName>
        <fullName evidence="1">Inhibitor of sigma-G Gin</fullName>
    </submittedName>
</protein>
<sequence length="90" mass="10665">MNKLIDFYNEHIVGGMLLVETIDGNEVEVKRTFHDSLITKFENTFCDCGNCGKSKEKLDVILYHSFYDFICLDCFKKITEEDMKNDEYRY</sequence>
<proteinExistence type="predicted"/>
<gene>
    <name evidence="1" type="ORF">SAMN05660429_02678</name>
</gene>
<dbReference type="EMBL" id="FOHK01000014">
    <property type="protein sequence ID" value="SET78396.1"/>
    <property type="molecule type" value="Genomic_DNA"/>
</dbReference>
<dbReference type="STRING" id="349064.SAMN05660429_02678"/>
<accession>A0A1I0H443</accession>
<dbReference type="Proteomes" id="UP000199308">
    <property type="component" value="Unassembled WGS sequence"/>
</dbReference>
<evidence type="ECO:0000313" key="1">
    <source>
        <dbReference type="EMBL" id="SET78396.1"/>
    </source>
</evidence>
<organism evidence="1 2">
    <name type="scientific">Thalassotalea agarivorans</name>
    <name type="common">Thalassomonas agarivorans</name>
    <dbReference type="NCBI Taxonomy" id="349064"/>
    <lineage>
        <taxon>Bacteria</taxon>
        <taxon>Pseudomonadati</taxon>
        <taxon>Pseudomonadota</taxon>
        <taxon>Gammaproteobacteria</taxon>
        <taxon>Alteromonadales</taxon>
        <taxon>Colwelliaceae</taxon>
        <taxon>Thalassotalea</taxon>
    </lineage>
</organism>
<dbReference type="RefSeq" id="WP_093331495.1">
    <property type="nucleotide sequence ID" value="NZ_AP027363.1"/>
</dbReference>
<name>A0A1I0H443_THASX</name>
<reference evidence="1 2" key="1">
    <citation type="submission" date="2016-10" db="EMBL/GenBank/DDBJ databases">
        <authorList>
            <person name="de Groot N.N."/>
        </authorList>
    </citation>
    <scope>NUCLEOTIDE SEQUENCE [LARGE SCALE GENOMIC DNA]</scope>
    <source>
        <strain evidence="1 2">DSM 19706</strain>
    </source>
</reference>